<feature type="compositionally biased region" description="Polar residues" evidence="3">
    <location>
        <begin position="332"/>
        <end position="351"/>
    </location>
</feature>
<dbReference type="SMART" id="SM00862">
    <property type="entry name" value="Trans_reg_C"/>
    <property type="match status" value="1"/>
</dbReference>
<feature type="domain" description="Bacterial transcriptional activator" evidence="5">
    <location>
        <begin position="132"/>
        <end position="277"/>
    </location>
</feature>
<evidence type="ECO:0000313" key="7">
    <source>
        <dbReference type="Proteomes" id="UP000733379"/>
    </source>
</evidence>
<feature type="domain" description="OmpR/PhoB-type" evidence="4">
    <location>
        <begin position="55"/>
        <end position="125"/>
    </location>
</feature>
<dbReference type="Pfam" id="PF25872">
    <property type="entry name" value="HTH_77"/>
    <property type="match status" value="1"/>
</dbReference>
<feature type="region of interest" description="Disordered" evidence="3">
    <location>
        <begin position="374"/>
        <end position="395"/>
    </location>
</feature>
<evidence type="ECO:0000256" key="3">
    <source>
        <dbReference type="SAM" id="MobiDB-lite"/>
    </source>
</evidence>
<evidence type="ECO:0000256" key="1">
    <source>
        <dbReference type="ARBA" id="ARBA00005820"/>
    </source>
</evidence>
<dbReference type="InterPro" id="IPR011990">
    <property type="entry name" value="TPR-like_helical_dom_sf"/>
</dbReference>
<dbReference type="EMBL" id="JAHKNI010000001">
    <property type="protein sequence ID" value="MBU3060849.1"/>
    <property type="molecule type" value="Genomic_DNA"/>
</dbReference>
<dbReference type="InterPro" id="IPR016032">
    <property type="entry name" value="Sig_transdc_resp-reg_C-effctor"/>
</dbReference>
<evidence type="ECO:0000259" key="4">
    <source>
        <dbReference type="SMART" id="SM00862"/>
    </source>
</evidence>
<dbReference type="Gene3D" id="1.25.40.10">
    <property type="entry name" value="Tetratricopeptide repeat domain"/>
    <property type="match status" value="2"/>
</dbReference>
<gene>
    <name evidence="6" type="ORF">KO481_04825</name>
</gene>
<reference evidence="6 7" key="1">
    <citation type="submission" date="2021-06" db="EMBL/GenBank/DDBJ databases">
        <title>Actinomycetes sequencing.</title>
        <authorList>
            <person name="Shan Q."/>
        </authorList>
    </citation>
    <scope>NUCLEOTIDE SEQUENCE [LARGE SCALE GENOMIC DNA]</scope>
    <source>
        <strain evidence="6 7">NEAU-G5</strain>
    </source>
</reference>
<dbReference type="PANTHER" id="PTHR47691:SF3">
    <property type="entry name" value="HTH-TYPE TRANSCRIPTIONAL REGULATOR RV0890C-RELATED"/>
    <property type="match status" value="1"/>
</dbReference>
<dbReference type="Pfam" id="PF00486">
    <property type="entry name" value="Trans_reg_C"/>
    <property type="match status" value="1"/>
</dbReference>
<feature type="compositionally biased region" description="Polar residues" evidence="3">
    <location>
        <begin position="383"/>
        <end position="395"/>
    </location>
</feature>
<dbReference type="Proteomes" id="UP000733379">
    <property type="component" value="Unassembled WGS sequence"/>
</dbReference>
<comment type="caution">
    <text evidence="6">The sequence shown here is derived from an EMBL/GenBank/DDBJ whole genome shotgun (WGS) entry which is preliminary data.</text>
</comment>
<evidence type="ECO:0000259" key="5">
    <source>
        <dbReference type="SMART" id="SM01043"/>
    </source>
</evidence>
<dbReference type="InterPro" id="IPR036388">
    <property type="entry name" value="WH-like_DNA-bd_sf"/>
</dbReference>
<dbReference type="SUPFAM" id="SSF48452">
    <property type="entry name" value="TPR-like"/>
    <property type="match status" value="2"/>
</dbReference>
<evidence type="ECO:0000313" key="6">
    <source>
        <dbReference type="EMBL" id="MBU3060849.1"/>
    </source>
</evidence>
<dbReference type="InterPro" id="IPR027417">
    <property type="entry name" value="P-loop_NTPase"/>
</dbReference>
<dbReference type="Gene3D" id="3.40.50.300">
    <property type="entry name" value="P-loop containing nucleotide triphosphate hydrolases"/>
    <property type="match status" value="1"/>
</dbReference>
<organism evidence="6 7">
    <name type="scientific">Nocardia albiluteola</name>
    <dbReference type="NCBI Taxonomy" id="2842303"/>
    <lineage>
        <taxon>Bacteria</taxon>
        <taxon>Bacillati</taxon>
        <taxon>Actinomycetota</taxon>
        <taxon>Actinomycetes</taxon>
        <taxon>Mycobacteriales</taxon>
        <taxon>Nocardiaceae</taxon>
        <taxon>Nocardia</taxon>
    </lineage>
</organism>
<dbReference type="Gene3D" id="1.10.10.10">
    <property type="entry name" value="Winged helix-like DNA-binding domain superfamily/Winged helix DNA-binding domain"/>
    <property type="match status" value="1"/>
</dbReference>
<dbReference type="InterPro" id="IPR005158">
    <property type="entry name" value="BTAD"/>
</dbReference>
<accession>A0ABS6AS46</accession>
<feature type="region of interest" description="Disordered" evidence="3">
    <location>
        <begin position="1"/>
        <end position="27"/>
    </location>
</feature>
<dbReference type="InterPro" id="IPR001867">
    <property type="entry name" value="OmpR/PhoB-type_DNA-bd"/>
</dbReference>
<dbReference type="SUPFAM" id="SSF46894">
    <property type="entry name" value="C-terminal effector domain of the bipartite response regulators"/>
    <property type="match status" value="1"/>
</dbReference>
<name>A0ABS6AS46_9NOCA</name>
<keyword evidence="7" id="KW-1185">Reference proteome</keyword>
<dbReference type="Pfam" id="PF03704">
    <property type="entry name" value="BTAD"/>
    <property type="match status" value="1"/>
</dbReference>
<feature type="region of interest" description="Disordered" evidence="3">
    <location>
        <begin position="280"/>
        <end position="351"/>
    </location>
</feature>
<sequence>MSHARSAADQEAAPSSRVASSFAGPPSGAENPVGATVCVSLLGEIALSRDGVAGRAAVPGARARLLIAALATHPGRSRSAQALIGEVWGDQPPRVPMNALHTQVSRLRSALPEGALEAGPAGYRLILAEEQIDLTLARRLERRARELHAAGDDRACLDLVDRARSLWRGEPAADLPPGPVAEELADLAATRWAALDELELASREASGDLDGAVRMARRIAAARPLDEPAHGLLMRLLAASGRGNEALEIFAAMRARLADELGADPGPALIELNAAILRGEPMTAPRPPGTAHRAASEPPRPGFPHAGLSNAGSRQAGASSPGPVQGGAENPEAQQGGSSNTGSAQGGSMSAETWQTWAPNTGATQGSSADAEMWQTGAPWHGGTTSSAAPSPNTLSTNVSAPAAIGLRAAPNPLLGRDADLGALLDLLHASRVTTVLGPGGTGKTRVANELGLRAAAGAAVALIELASVRAAPEDARVEVEAAISAALGVAEVVRDATGLRSRKIDGRQRLRDAVAARPMLLILDNCEHLIDGVAEVVADLIGACDRLTVLTTSRAPLEITAETVYPLPPLAIDAHGSPATELFESRARAVRPSVRLDPVVVARLCRTLDGLPLAIELAAARARTMSVEEIDARLEHRFTLLRSGDRTSPQRHRTLHAVIEWSWNLLGEPQRIALRRLCRFPAGFTFAAAQIVADGPEVGDIAAAVDGLVSQSLLSVLEDELGGTRYRMLETVREFGEEQLAAAGEAELVMDRMARWARDFAVDAYCRYTAREQVGVVFSVATELDNLLAVLRQACDTDDAETVYTVFPLPAVLWAIRGAHAELIGWLPRVSAVPPPPARAAEPFDNLQLGAHAMLGLHLMFANAGMREIATLRIRLRRLLRTSTALSRGSRFVGELMCAEPTPARVTRKLAEGVRSDDHDIRWTALLLRANIRENGGDVRGSMRDAQSAMRELDPGDVWGTAMLFQHMAQLTSQIAHYREAAAHYRRAVDALQQLRSFDEISEFAAYMAVSLIGAGDLEQARWELEMAAGYIDGDAGPDDPVLRPNHRRAAVQVGWSELALAQGEIEAGLRRARQVLELYAWPVRAQFAGPGMVMVAAGVLDSHVLYGGLDAVPSLPQELVDITRDQLAQYIDLPQIGSVALALGSYLLATDRFPDLARELIALAPKTTARQDSPSMRIERHLAHHGAVVADDLMAEPRRRAAKIGRRAAGRRIMALLEQISGQVQ</sequence>
<protein>
    <submittedName>
        <fullName evidence="6">Winged helix-turn-helix domain-containing protein</fullName>
    </submittedName>
</protein>
<evidence type="ECO:0000256" key="2">
    <source>
        <dbReference type="ARBA" id="ARBA00023125"/>
    </source>
</evidence>
<dbReference type="InterPro" id="IPR058852">
    <property type="entry name" value="HTH_77"/>
</dbReference>
<keyword evidence="2" id="KW-0238">DNA-binding</keyword>
<dbReference type="SMART" id="SM01043">
    <property type="entry name" value="BTAD"/>
    <property type="match status" value="1"/>
</dbReference>
<dbReference type="PANTHER" id="PTHR47691">
    <property type="entry name" value="REGULATOR-RELATED"/>
    <property type="match status" value="1"/>
</dbReference>
<proteinExistence type="inferred from homology"/>
<dbReference type="SUPFAM" id="SSF52540">
    <property type="entry name" value="P-loop containing nucleoside triphosphate hydrolases"/>
    <property type="match status" value="1"/>
</dbReference>
<comment type="similarity">
    <text evidence="1">Belongs to the AfsR/DnrI/RedD regulatory family.</text>
</comment>